<dbReference type="GO" id="GO:0008932">
    <property type="term" value="F:lytic endotransglycosylase activity"/>
    <property type="evidence" value="ECO:0007669"/>
    <property type="project" value="TreeGrafter"/>
</dbReference>
<dbReference type="Gene3D" id="3.10.350.10">
    <property type="entry name" value="LysM domain"/>
    <property type="match status" value="1"/>
</dbReference>
<sequence>MSNQAPEKGPYKHFERPSTSRRQSHSHRFVDDNKLDSSREKKKKNKNMTSLWSGLIIVAIILIAAFPLIFSQFGNHSKNLAEKEIPRSSKVSSDKKKSKVSKKVKKSSSVKSSQSKKSAVKSTPQRRVEQSQTSTTQNTQQTNTQNTNTQNNSYNQNNYQNSYASQNAGSEQTTSRHSGSSYTVKSGDTLSAIAAQNNMSVDQLRQLNGISGDSLSLGQELRLK</sequence>
<evidence type="ECO:0000313" key="4">
    <source>
        <dbReference type="EMBL" id="CCI81547.1"/>
    </source>
</evidence>
<dbReference type="InterPro" id="IPR036779">
    <property type="entry name" value="LysM_dom_sf"/>
</dbReference>
<keyword evidence="2" id="KW-0812">Transmembrane</keyword>
<dbReference type="CDD" id="cd00118">
    <property type="entry name" value="LysM"/>
    <property type="match status" value="1"/>
</dbReference>
<evidence type="ECO:0000256" key="1">
    <source>
        <dbReference type="SAM" id="MobiDB-lite"/>
    </source>
</evidence>
<keyword evidence="5" id="KW-1185">Reference proteome</keyword>
<dbReference type="OrthoDB" id="2329571at2"/>
<proteinExistence type="predicted"/>
<dbReference type="PROSITE" id="PS51782">
    <property type="entry name" value="LYSM"/>
    <property type="match status" value="1"/>
</dbReference>
<dbReference type="AlphaFoldDB" id="I7L5Q6"/>
<dbReference type="Pfam" id="PF01476">
    <property type="entry name" value="LysM"/>
    <property type="match status" value="1"/>
</dbReference>
<feature type="region of interest" description="Disordered" evidence="1">
    <location>
        <begin position="1"/>
        <end position="46"/>
    </location>
</feature>
<dbReference type="RefSeq" id="WP_008470348.1">
    <property type="nucleotide sequence ID" value="NZ_AYZP01000001.1"/>
</dbReference>
<protein>
    <submittedName>
        <fullName evidence="4">Putative LysM domain protein</fullName>
    </submittedName>
</protein>
<accession>I7L5Q6</accession>
<evidence type="ECO:0000256" key="2">
    <source>
        <dbReference type="SAM" id="Phobius"/>
    </source>
</evidence>
<keyword evidence="2" id="KW-1133">Transmembrane helix</keyword>
<keyword evidence="2" id="KW-0472">Membrane</keyword>
<feature type="compositionally biased region" description="Basic and acidic residues" evidence="1">
    <location>
        <begin position="28"/>
        <end position="39"/>
    </location>
</feature>
<dbReference type="PANTHER" id="PTHR33734:SF22">
    <property type="entry name" value="MEMBRANE-BOUND LYTIC MUREIN TRANSGLYCOSYLASE D"/>
    <property type="match status" value="1"/>
</dbReference>
<evidence type="ECO:0000313" key="5">
    <source>
        <dbReference type="Proteomes" id="UP000009320"/>
    </source>
</evidence>
<feature type="compositionally biased region" description="Basic and acidic residues" evidence="1">
    <location>
        <begin position="82"/>
        <end position="95"/>
    </location>
</feature>
<name>I7L5Q6_9LACO</name>
<feature type="region of interest" description="Disordered" evidence="1">
    <location>
        <begin position="82"/>
        <end position="184"/>
    </location>
</feature>
<feature type="compositionally biased region" description="Low complexity" evidence="1">
    <location>
        <begin position="130"/>
        <end position="168"/>
    </location>
</feature>
<dbReference type="STRING" id="1423758.FC41_GL000091"/>
<feature type="transmembrane region" description="Helical" evidence="2">
    <location>
        <begin position="49"/>
        <end position="70"/>
    </location>
</feature>
<organism evidence="4 5">
    <name type="scientific">Lactobacillus hominis DSM 23910 = CRBIP 24.179</name>
    <dbReference type="NCBI Taxonomy" id="1423758"/>
    <lineage>
        <taxon>Bacteria</taxon>
        <taxon>Bacillati</taxon>
        <taxon>Bacillota</taxon>
        <taxon>Bacilli</taxon>
        <taxon>Lactobacillales</taxon>
        <taxon>Lactobacillaceae</taxon>
        <taxon>Lactobacillus</taxon>
    </lineage>
</organism>
<dbReference type="PATRIC" id="fig|1423758.3.peg.94"/>
<dbReference type="PANTHER" id="PTHR33734">
    <property type="entry name" value="LYSM DOMAIN-CONTAINING GPI-ANCHORED PROTEIN 2"/>
    <property type="match status" value="1"/>
</dbReference>
<dbReference type="InterPro" id="IPR018392">
    <property type="entry name" value="LysM"/>
</dbReference>
<comment type="caution">
    <text evidence="4">The sequence shown here is derived from an EMBL/GenBank/DDBJ whole genome shotgun (WGS) entry which is preliminary data.</text>
</comment>
<dbReference type="GeneID" id="82846806"/>
<dbReference type="Proteomes" id="UP000009320">
    <property type="component" value="Unassembled WGS sequence"/>
</dbReference>
<feature type="domain" description="LysM" evidence="3">
    <location>
        <begin position="180"/>
        <end position="223"/>
    </location>
</feature>
<dbReference type="eggNOG" id="COG1388">
    <property type="taxonomic scope" value="Bacteria"/>
</dbReference>
<feature type="compositionally biased region" description="Polar residues" evidence="1">
    <location>
        <begin position="169"/>
        <end position="184"/>
    </location>
</feature>
<gene>
    <name evidence="4" type="ORF">BN55_09050</name>
</gene>
<feature type="compositionally biased region" description="Low complexity" evidence="1">
    <location>
        <begin position="109"/>
        <end position="122"/>
    </location>
</feature>
<feature type="compositionally biased region" description="Basic residues" evidence="1">
    <location>
        <begin position="96"/>
        <end position="108"/>
    </location>
</feature>
<evidence type="ECO:0000259" key="3">
    <source>
        <dbReference type="PROSITE" id="PS51782"/>
    </source>
</evidence>
<dbReference type="EMBL" id="CAKE01000004">
    <property type="protein sequence ID" value="CCI81547.1"/>
    <property type="molecule type" value="Genomic_DNA"/>
</dbReference>
<reference evidence="4 5" key="1">
    <citation type="submission" date="2012-06" db="EMBL/GenBank/DDBJ databases">
        <title>Draft Genome Sequence of Lactobacillus hominis Strain CRBIP 24.179T, isolated from human intestine.</title>
        <authorList>
            <person name="Cousin S."/>
            <person name="Ma L."/>
            <person name="Bizet C."/>
            <person name="Loux V."/>
            <person name="Bouchier C."/>
            <person name="Clermont D."/>
            <person name="Creno S."/>
        </authorList>
    </citation>
    <scope>NUCLEOTIDE SEQUENCE [LARGE SCALE GENOMIC DNA]</scope>
    <source>
        <strain evidence="5">CRBIP 24.179T</strain>
    </source>
</reference>
<dbReference type="SMART" id="SM00257">
    <property type="entry name" value="LysM"/>
    <property type="match status" value="1"/>
</dbReference>
<dbReference type="SUPFAM" id="SSF54106">
    <property type="entry name" value="LysM domain"/>
    <property type="match status" value="1"/>
</dbReference>
<feature type="compositionally biased region" description="Basic and acidic residues" evidence="1">
    <location>
        <begin position="9"/>
        <end position="18"/>
    </location>
</feature>